<dbReference type="Pfam" id="PF02535">
    <property type="entry name" value="Zip"/>
    <property type="match status" value="1"/>
</dbReference>
<dbReference type="AlphaFoldDB" id="T1IEJ1"/>
<dbReference type="EMBL" id="ACPB03014073">
    <property type="status" value="NOT_ANNOTATED_CDS"/>
    <property type="molecule type" value="Genomic_DNA"/>
</dbReference>
<accession>T1IEJ1</accession>
<evidence type="ECO:0000256" key="3">
    <source>
        <dbReference type="ARBA" id="ARBA00022475"/>
    </source>
</evidence>
<dbReference type="VEuPathDB" id="VectorBase:RPRC014711"/>
<keyword evidence="12" id="KW-1185">Reference proteome</keyword>
<evidence type="ECO:0000256" key="2">
    <source>
        <dbReference type="ARBA" id="ARBA00006939"/>
    </source>
</evidence>
<evidence type="ECO:0000256" key="5">
    <source>
        <dbReference type="ARBA" id="ARBA00022833"/>
    </source>
</evidence>
<keyword evidence="3" id="KW-1003">Cell membrane</keyword>
<dbReference type="EMBL" id="ACPB03014075">
    <property type="status" value="NOT_ANNOTATED_CDS"/>
    <property type="molecule type" value="Genomic_DNA"/>
</dbReference>
<keyword evidence="5" id="KW-0862">Zinc</keyword>
<evidence type="ECO:0000256" key="8">
    <source>
        <dbReference type="ARBA" id="ARBA00040593"/>
    </source>
</evidence>
<reference evidence="11" key="1">
    <citation type="submission" date="2015-05" db="UniProtKB">
        <authorList>
            <consortium name="EnsemblMetazoa"/>
        </authorList>
    </citation>
    <scope>IDENTIFICATION</scope>
</reference>
<evidence type="ECO:0000313" key="11">
    <source>
        <dbReference type="EnsemblMetazoa" id="RPRC014711-PA"/>
    </source>
</evidence>
<dbReference type="Proteomes" id="UP000015103">
    <property type="component" value="Unassembled WGS sequence"/>
</dbReference>
<organism evidence="11 12">
    <name type="scientific">Rhodnius prolixus</name>
    <name type="common">Triatomid bug</name>
    <dbReference type="NCBI Taxonomy" id="13249"/>
    <lineage>
        <taxon>Eukaryota</taxon>
        <taxon>Metazoa</taxon>
        <taxon>Ecdysozoa</taxon>
        <taxon>Arthropoda</taxon>
        <taxon>Hexapoda</taxon>
        <taxon>Insecta</taxon>
        <taxon>Pterygota</taxon>
        <taxon>Neoptera</taxon>
        <taxon>Paraneoptera</taxon>
        <taxon>Hemiptera</taxon>
        <taxon>Heteroptera</taxon>
        <taxon>Panheteroptera</taxon>
        <taxon>Cimicomorpha</taxon>
        <taxon>Reduviidae</taxon>
        <taxon>Triatominae</taxon>
        <taxon>Rhodnius</taxon>
    </lineage>
</organism>
<dbReference type="EnsemblMetazoa" id="RPRC014711-RA">
    <property type="protein sequence ID" value="RPRC014711-PA"/>
    <property type="gene ID" value="RPRC014711"/>
</dbReference>
<sequence>MIKEYRPLVQALLGTFFTWALTAAGALMVIFFKGTQPKLLDSSLGFAAGVMTAASYWSLLAPAIEMAKESEAYGEDGRLAFIPACVGFLLGAAFTFAADILISKMGIESPTLLLGMLPPRKQLRKEKHSYAAKNCRTALSDGRRSLLLNSFSMSGQKIQERANRQTVCCSNVIQRRPHTTNRHPKPAIPTHDARLQWKRILLLIIAITVHNIPEGLAVGVGFGAIGSSTSATFHNARNLAIGIGIQNFPEGLAVSLPLKAAGFSTLASFWYGQLSGMVEPLFGLIGVLLVTAAQPVLPYALAFAAGAMIYVVVDDIIPEA</sequence>
<keyword evidence="6" id="KW-1133">Transmembrane helix</keyword>
<comment type="similarity">
    <text evidence="2">Belongs to the ZIP transporter (TC 2.A.5) family.</text>
</comment>
<keyword evidence="4" id="KW-0812">Transmembrane</keyword>
<dbReference type="GO" id="GO:0005886">
    <property type="term" value="C:plasma membrane"/>
    <property type="evidence" value="ECO:0007669"/>
    <property type="project" value="UniProtKB-SubCell"/>
</dbReference>
<dbReference type="PANTHER" id="PTHR11040:SF211">
    <property type="entry name" value="ZINC TRANSPORTER ZIP11"/>
    <property type="match status" value="1"/>
</dbReference>
<evidence type="ECO:0000313" key="12">
    <source>
        <dbReference type="Proteomes" id="UP000015103"/>
    </source>
</evidence>
<evidence type="ECO:0000256" key="9">
    <source>
        <dbReference type="ARBA" id="ARBA00042540"/>
    </source>
</evidence>
<dbReference type="EMBL" id="ACPB03014074">
    <property type="status" value="NOT_ANNOTATED_CDS"/>
    <property type="molecule type" value="Genomic_DNA"/>
</dbReference>
<dbReference type="eggNOG" id="KOG2474">
    <property type="taxonomic scope" value="Eukaryota"/>
</dbReference>
<comment type="subcellular location">
    <subcellularLocation>
        <location evidence="1">Cell membrane</location>
        <topology evidence="1">Multi-pass membrane protein</topology>
    </subcellularLocation>
</comment>
<dbReference type="GO" id="GO:0005385">
    <property type="term" value="F:zinc ion transmembrane transporter activity"/>
    <property type="evidence" value="ECO:0007669"/>
    <property type="project" value="TreeGrafter"/>
</dbReference>
<evidence type="ECO:0000256" key="4">
    <source>
        <dbReference type="ARBA" id="ARBA00022692"/>
    </source>
</evidence>
<dbReference type="HOGENOM" id="CLU_015114_1_1_1"/>
<dbReference type="InterPro" id="IPR003689">
    <property type="entry name" value="ZIP"/>
</dbReference>
<dbReference type="OMA" id="MIFVVIE"/>
<evidence type="ECO:0000256" key="6">
    <source>
        <dbReference type="ARBA" id="ARBA00022989"/>
    </source>
</evidence>
<dbReference type="FunCoup" id="T1IEJ1">
    <property type="interactions" value="136"/>
</dbReference>
<evidence type="ECO:0000256" key="7">
    <source>
        <dbReference type="ARBA" id="ARBA00023136"/>
    </source>
</evidence>
<name>T1IEJ1_RHOPR</name>
<proteinExistence type="inferred from homology"/>
<dbReference type="PANTHER" id="PTHR11040">
    <property type="entry name" value="ZINC/IRON TRANSPORTER"/>
    <property type="match status" value="1"/>
</dbReference>
<evidence type="ECO:0000256" key="10">
    <source>
        <dbReference type="ARBA" id="ARBA00042973"/>
    </source>
</evidence>
<dbReference type="InParanoid" id="T1IEJ1"/>
<keyword evidence="7" id="KW-0472">Membrane</keyword>
<evidence type="ECO:0000256" key="1">
    <source>
        <dbReference type="ARBA" id="ARBA00004651"/>
    </source>
</evidence>
<dbReference type="STRING" id="13249.T1IEJ1"/>
<protein>
    <recommendedName>
        <fullName evidence="8">Zinc transporter ZIP11</fullName>
    </recommendedName>
    <alternativeName>
        <fullName evidence="9">Solute carrier family 39 member 11</fullName>
    </alternativeName>
    <alternativeName>
        <fullName evidence="10">Zrt- and Irt-like protein 11</fullName>
    </alternativeName>
</protein>